<evidence type="ECO:0000256" key="8">
    <source>
        <dbReference type="ARBA" id="ARBA00023144"/>
    </source>
</evidence>
<gene>
    <name evidence="13" type="ORF">ETSY1_01955</name>
</gene>
<evidence type="ECO:0000256" key="10">
    <source>
        <dbReference type="ARBA" id="ARBA00031367"/>
    </source>
</evidence>
<keyword evidence="9" id="KW-0413">Isomerase</keyword>
<evidence type="ECO:0000259" key="12">
    <source>
        <dbReference type="Pfam" id="PF01370"/>
    </source>
</evidence>
<reference evidence="13 14" key="1">
    <citation type="journal article" date="2014" name="Nature">
        <title>An environmental bacterial taxon with a large and distinct metabolic repertoire.</title>
        <authorList>
            <person name="Wilson M.C."/>
            <person name="Mori T."/>
            <person name="Ruckert C."/>
            <person name="Uria A.R."/>
            <person name="Helf M.J."/>
            <person name="Takada K."/>
            <person name="Gernert C."/>
            <person name="Steffens U.A."/>
            <person name="Heycke N."/>
            <person name="Schmitt S."/>
            <person name="Rinke C."/>
            <person name="Helfrich E.J."/>
            <person name="Brachmann A.O."/>
            <person name="Gurgui C."/>
            <person name="Wakimoto T."/>
            <person name="Kracht M."/>
            <person name="Crusemann M."/>
            <person name="Hentschel U."/>
            <person name="Abe I."/>
            <person name="Matsunaga S."/>
            <person name="Kalinowski J."/>
            <person name="Takeyama H."/>
            <person name="Piel J."/>
        </authorList>
    </citation>
    <scope>NUCLEOTIDE SEQUENCE [LARGE SCALE GENOMIC DNA]</scope>
    <source>
        <strain evidence="14">TSY1</strain>
    </source>
</reference>
<keyword evidence="7" id="KW-0520">NAD</keyword>
<dbReference type="InterPro" id="IPR001509">
    <property type="entry name" value="Epimerase_deHydtase"/>
</dbReference>
<accession>W4LYC4</accession>
<dbReference type="GO" id="GO:0006012">
    <property type="term" value="P:galactose metabolic process"/>
    <property type="evidence" value="ECO:0007669"/>
    <property type="project" value="UniProtKB-KW"/>
</dbReference>
<evidence type="ECO:0000313" key="13">
    <source>
        <dbReference type="EMBL" id="ETX02893.1"/>
    </source>
</evidence>
<dbReference type="PANTHER" id="PTHR43725">
    <property type="entry name" value="UDP-GLUCOSE 4-EPIMERASE"/>
    <property type="match status" value="1"/>
</dbReference>
<evidence type="ECO:0000256" key="11">
    <source>
        <dbReference type="ARBA" id="ARBA00033067"/>
    </source>
</evidence>
<comment type="pathway">
    <text evidence="3">Carbohydrate metabolism; galactose metabolism.</text>
</comment>
<dbReference type="GO" id="GO:0005829">
    <property type="term" value="C:cytosol"/>
    <property type="evidence" value="ECO:0007669"/>
    <property type="project" value="TreeGrafter"/>
</dbReference>
<dbReference type="SUPFAM" id="SSF51735">
    <property type="entry name" value="NAD(P)-binding Rossmann-fold domains"/>
    <property type="match status" value="1"/>
</dbReference>
<dbReference type="InterPro" id="IPR036291">
    <property type="entry name" value="NAD(P)-bd_dom_sf"/>
</dbReference>
<protein>
    <recommendedName>
        <fullName evidence="6">UDP-glucose 4-epimerase</fullName>
        <ecNumber evidence="5">5.1.3.2</ecNumber>
    </recommendedName>
    <alternativeName>
        <fullName evidence="11">Galactowaldenase</fullName>
    </alternativeName>
    <alternativeName>
        <fullName evidence="10">UDP-galactose 4-epimerase</fullName>
    </alternativeName>
</protein>
<feature type="non-terminal residue" evidence="13">
    <location>
        <position position="205"/>
    </location>
</feature>
<evidence type="ECO:0000256" key="7">
    <source>
        <dbReference type="ARBA" id="ARBA00023027"/>
    </source>
</evidence>
<dbReference type="Proteomes" id="UP000019141">
    <property type="component" value="Unassembled WGS sequence"/>
</dbReference>
<dbReference type="Pfam" id="PF01370">
    <property type="entry name" value="Epimerase"/>
    <property type="match status" value="1"/>
</dbReference>
<dbReference type="PANTHER" id="PTHR43725:SF47">
    <property type="entry name" value="UDP-GLUCOSE 4-EPIMERASE"/>
    <property type="match status" value="1"/>
</dbReference>
<proteinExistence type="inferred from homology"/>
<comment type="caution">
    <text evidence="13">The sequence shown here is derived from an EMBL/GenBank/DDBJ whole genome shotgun (WGS) entry which is preliminary data.</text>
</comment>
<sequence length="205" mass="22253">MISTLSATERGEKGKPVQILILGGTRFLGCHLVEAALTKGHEVTLFNRGQTHPDRFPQAERLQGDRDGDLSALAGRRWDAVIDTCGYVPRLVRASAELLATQVEQYVFISSTSVYADPSVHGMDEESPLGTLADECLEEVNGNTYGPLKVLCEQAAEAAMPGRVLTVRSGLIVGPLDESDRFTYWPVRVAQGGEVLAPAYPDKRI</sequence>
<organism evidence="13 14">
    <name type="scientific">Entotheonella factor</name>
    <dbReference type="NCBI Taxonomy" id="1429438"/>
    <lineage>
        <taxon>Bacteria</taxon>
        <taxon>Pseudomonadati</taxon>
        <taxon>Nitrospinota/Tectimicrobiota group</taxon>
        <taxon>Candidatus Tectimicrobiota</taxon>
        <taxon>Candidatus Entotheonellia</taxon>
        <taxon>Candidatus Entotheonellales</taxon>
        <taxon>Candidatus Entotheonellaceae</taxon>
        <taxon>Candidatus Entotheonella</taxon>
    </lineage>
</organism>
<dbReference type="GO" id="GO:0003978">
    <property type="term" value="F:UDP-glucose 4-epimerase activity"/>
    <property type="evidence" value="ECO:0007669"/>
    <property type="project" value="UniProtKB-EC"/>
</dbReference>
<evidence type="ECO:0000256" key="3">
    <source>
        <dbReference type="ARBA" id="ARBA00004947"/>
    </source>
</evidence>
<evidence type="ECO:0000256" key="6">
    <source>
        <dbReference type="ARBA" id="ARBA00018569"/>
    </source>
</evidence>
<dbReference type="Gene3D" id="3.40.50.720">
    <property type="entry name" value="NAD(P)-binding Rossmann-like Domain"/>
    <property type="match status" value="1"/>
</dbReference>
<name>W4LYC4_ENTF1</name>
<evidence type="ECO:0000256" key="2">
    <source>
        <dbReference type="ARBA" id="ARBA00001911"/>
    </source>
</evidence>
<keyword evidence="14" id="KW-1185">Reference proteome</keyword>
<evidence type="ECO:0000256" key="4">
    <source>
        <dbReference type="ARBA" id="ARBA00007637"/>
    </source>
</evidence>
<comment type="catalytic activity">
    <reaction evidence="1">
        <text>UDP-alpha-D-glucose = UDP-alpha-D-galactose</text>
        <dbReference type="Rhea" id="RHEA:22168"/>
        <dbReference type="ChEBI" id="CHEBI:58885"/>
        <dbReference type="ChEBI" id="CHEBI:66914"/>
        <dbReference type="EC" id="5.1.3.2"/>
    </reaction>
</comment>
<dbReference type="EC" id="5.1.3.2" evidence="5"/>
<comment type="similarity">
    <text evidence="4">Belongs to the NAD(P)-dependent epimerase/dehydratase family.</text>
</comment>
<evidence type="ECO:0000256" key="9">
    <source>
        <dbReference type="ARBA" id="ARBA00023235"/>
    </source>
</evidence>
<evidence type="ECO:0000256" key="1">
    <source>
        <dbReference type="ARBA" id="ARBA00000083"/>
    </source>
</evidence>
<comment type="cofactor">
    <cofactor evidence="2">
        <name>NAD(+)</name>
        <dbReference type="ChEBI" id="CHEBI:57540"/>
    </cofactor>
</comment>
<dbReference type="AlphaFoldDB" id="W4LYC4"/>
<dbReference type="HOGENOM" id="CLU_116071_0_0_7"/>
<evidence type="ECO:0000256" key="5">
    <source>
        <dbReference type="ARBA" id="ARBA00013189"/>
    </source>
</evidence>
<dbReference type="EMBL" id="AZHW01000099">
    <property type="protein sequence ID" value="ETX02893.1"/>
    <property type="molecule type" value="Genomic_DNA"/>
</dbReference>
<evidence type="ECO:0000313" key="14">
    <source>
        <dbReference type="Proteomes" id="UP000019141"/>
    </source>
</evidence>
<feature type="domain" description="NAD-dependent epimerase/dehydratase" evidence="12">
    <location>
        <begin position="19"/>
        <end position="61"/>
    </location>
</feature>
<keyword evidence="8" id="KW-0299">Galactose metabolism</keyword>
<keyword evidence="8" id="KW-0119">Carbohydrate metabolism</keyword>